<evidence type="ECO:0000313" key="9">
    <source>
        <dbReference type="EMBL" id="OGY88021.1"/>
    </source>
</evidence>
<dbReference type="GO" id="GO:0002953">
    <property type="term" value="F:5'-deoxynucleotidase activity"/>
    <property type="evidence" value="ECO:0007669"/>
    <property type="project" value="UniProtKB-EC"/>
</dbReference>
<dbReference type="EMBL" id="MHKI01000005">
    <property type="protein sequence ID" value="OGY88021.1"/>
    <property type="molecule type" value="Genomic_DNA"/>
</dbReference>
<comment type="cofactor">
    <cofactor evidence="3">
        <name>Co(2+)</name>
        <dbReference type="ChEBI" id="CHEBI:48828"/>
    </cofactor>
</comment>
<evidence type="ECO:0000256" key="2">
    <source>
        <dbReference type="ARBA" id="ARBA00001936"/>
    </source>
</evidence>
<keyword evidence="7" id="KW-0378">Hydrolase</keyword>
<dbReference type="GO" id="GO:0005737">
    <property type="term" value="C:cytoplasm"/>
    <property type="evidence" value="ECO:0007669"/>
    <property type="project" value="TreeGrafter"/>
</dbReference>
<dbReference type="Pfam" id="PF13023">
    <property type="entry name" value="HD_3"/>
    <property type="match status" value="1"/>
</dbReference>
<dbReference type="InterPro" id="IPR006674">
    <property type="entry name" value="HD_domain"/>
</dbReference>
<comment type="subunit">
    <text evidence="4">Homodimer.</text>
</comment>
<reference evidence="9 10" key="1">
    <citation type="journal article" date="2016" name="Nat. Commun.">
        <title>Thousands of microbial genomes shed light on interconnected biogeochemical processes in an aquifer system.</title>
        <authorList>
            <person name="Anantharaman K."/>
            <person name="Brown C.T."/>
            <person name="Hug L.A."/>
            <person name="Sharon I."/>
            <person name="Castelle C.J."/>
            <person name="Probst A.J."/>
            <person name="Thomas B.C."/>
            <person name="Singh A."/>
            <person name="Wilkins M.J."/>
            <person name="Karaoz U."/>
            <person name="Brodie E.L."/>
            <person name="Williams K.H."/>
            <person name="Hubbard S.S."/>
            <person name="Banfield J.F."/>
        </authorList>
    </citation>
    <scope>NUCLEOTIDE SEQUENCE [LARGE SCALE GENOMIC DNA]</scope>
</reference>
<comment type="catalytic activity">
    <reaction evidence="1">
        <text>a 2'-deoxyribonucleoside 5'-phosphate + H2O = a 2'-deoxyribonucleoside + phosphate</text>
        <dbReference type="Rhea" id="RHEA:36167"/>
        <dbReference type="ChEBI" id="CHEBI:15377"/>
        <dbReference type="ChEBI" id="CHEBI:18274"/>
        <dbReference type="ChEBI" id="CHEBI:43474"/>
        <dbReference type="ChEBI" id="CHEBI:65317"/>
        <dbReference type="EC" id="3.1.3.89"/>
    </reaction>
</comment>
<comment type="cofactor">
    <cofactor evidence="2">
        <name>Mn(2+)</name>
        <dbReference type="ChEBI" id="CHEBI:29035"/>
    </cofactor>
</comment>
<proteinExistence type="predicted"/>
<comment type="caution">
    <text evidence="9">The sequence shown here is derived from an EMBL/GenBank/DDBJ whole genome shotgun (WGS) entry which is preliminary data.</text>
</comment>
<organism evidence="9 10">
    <name type="scientific">Candidatus Kerfeldbacteria bacterium RIFOXYB2_FULL_38_14</name>
    <dbReference type="NCBI Taxonomy" id="1798547"/>
    <lineage>
        <taxon>Bacteria</taxon>
        <taxon>Candidatus Kerfeldiibacteriota</taxon>
    </lineage>
</organism>
<protein>
    <recommendedName>
        <fullName evidence="5">5'-deoxynucleotidase</fullName>
        <ecNumber evidence="5">3.1.3.89</ecNumber>
    </recommendedName>
</protein>
<evidence type="ECO:0000256" key="5">
    <source>
        <dbReference type="ARBA" id="ARBA00012964"/>
    </source>
</evidence>
<name>A0A1G2BFR1_9BACT</name>
<dbReference type="SMART" id="SM00471">
    <property type="entry name" value="HDc"/>
    <property type="match status" value="1"/>
</dbReference>
<dbReference type="Gene3D" id="1.10.3210.10">
    <property type="entry name" value="Hypothetical protein af1432"/>
    <property type="match status" value="1"/>
</dbReference>
<evidence type="ECO:0000256" key="4">
    <source>
        <dbReference type="ARBA" id="ARBA00011738"/>
    </source>
</evidence>
<evidence type="ECO:0000259" key="8">
    <source>
        <dbReference type="SMART" id="SM00471"/>
    </source>
</evidence>
<dbReference type="Proteomes" id="UP000176420">
    <property type="component" value="Unassembled WGS sequence"/>
</dbReference>
<evidence type="ECO:0000256" key="3">
    <source>
        <dbReference type="ARBA" id="ARBA00001941"/>
    </source>
</evidence>
<dbReference type="AlphaFoldDB" id="A0A1G2BFR1"/>
<dbReference type="InterPro" id="IPR003607">
    <property type="entry name" value="HD/PDEase_dom"/>
</dbReference>
<keyword evidence="6" id="KW-0479">Metal-binding</keyword>
<sequence>MVSENSLSPLYQFIQEVQKLKYIDRAVLATESRKESSAEHCWSVGVIVWFLSDAWKKEFNTDIDVNKIIKMALMHDIIEVRVGDVSVWDKKKRLQIEQKERDGFMSIISTLPTSLQTELASLWNELQEGQTLESKMVSGADRLSAAIQRLITKQGWVTEGHNEKDLDGIQLPKINFSKVLLSFYNEIKQESFNNGLLEKSSSDEISDNSK</sequence>
<evidence type="ECO:0000256" key="1">
    <source>
        <dbReference type="ARBA" id="ARBA00001638"/>
    </source>
</evidence>
<evidence type="ECO:0000256" key="6">
    <source>
        <dbReference type="ARBA" id="ARBA00022723"/>
    </source>
</evidence>
<evidence type="ECO:0000313" key="10">
    <source>
        <dbReference type="Proteomes" id="UP000176420"/>
    </source>
</evidence>
<dbReference type="SUPFAM" id="SSF109604">
    <property type="entry name" value="HD-domain/PDEase-like"/>
    <property type="match status" value="1"/>
</dbReference>
<accession>A0A1G2BFR1</accession>
<dbReference type="PANTHER" id="PTHR11845">
    <property type="entry name" value="5'-DEOXYNUCLEOTIDASE HDDC2"/>
    <property type="match status" value="1"/>
</dbReference>
<dbReference type="PANTHER" id="PTHR11845:SF13">
    <property type="entry name" value="5'-DEOXYNUCLEOTIDASE HDDC2"/>
    <property type="match status" value="1"/>
</dbReference>
<feature type="domain" description="HD/PDEase" evidence="8">
    <location>
        <begin position="33"/>
        <end position="155"/>
    </location>
</feature>
<evidence type="ECO:0000256" key="7">
    <source>
        <dbReference type="ARBA" id="ARBA00022801"/>
    </source>
</evidence>
<dbReference type="GO" id="GO:0046872">
    <property type="term" value="F:metal ion binding"/>
    <property type="evidence" value="ECO:0007669"/>
    <property type="project" value="UniProtKB-KW"/>
</dbReference>
<dbReference type="InterPro" id="IPR039356">
    <property type="entry name" value="YfbR/HDDC2"/>
</dbReference>
<gene>
    <name evidence="9" type="ORF">A2319_02245</name>
</gene>
<dbReference type="EC" id="3.1.3.89" evidence="5"/>